<dbReference type="AlphaFoldDB" id="A0A9D2SQN5"/>
<dbReference type="GO" id="GO:0055085">
    <property type="term" value="P:transmembrane transport"/>
    <property type="evidence" value="ECO:0007669"/>
    <property type="project" value="InterPro"/>
</dbReference>
<dbReference type="PANTHER" id="PTHR32243">
    <property type="entry name" value="MALTOSE TRANSPORT SYSTEM PERMEASE-RELATED"/>
    <property type="match status" value="1"/>
</dbReference>
<dbReference type="Pfam" id="PF00528">
    <property type="entry name" value="BPD_transp_1"/>
    <property type="match status" value="1"/>
</dbReference>
<evidence type="ECO:0000256" key="3">
    <source>
        <dbReference type="ARBA" id="ARBA00022475"/>
    </source>
</evidence>
<accession>A0A9D2SQN5</accession>
<gene>
    <name evidence="9" type="ORF">H9761_09035</name>
</gene>
<evidence type="ECO:0000313" key="10">
    <source>
        <dbReference type="Proteomes" id="UP000823891"/>
    </source>
</evidence>
<dbReference type="GO" id="GO:0005886">
    <property type="term" value="C:plasma membrane"/>
    <property type="evidence" value="ECO:0007669"/>
    <property type="project" value="UniProtKB-SubCell"/>
</dbReference>
<dbReference type="CDD" id="cd06261">
    <property type="entry name" value="TM_PBP2"/>
    <property type="match status" value="1"/>
</dbReference>
<dbReference type="Proteomes" id="UP000823891">
    <property type="component" value="Unassembled WGS sequence"/>
</dbReference>
<evidence type="ECO:0000256" key="1">
    <source>
        <dbReference type="ARBA" id="ARBA00004651"/>
    </source>
</evidence>
<feature type="transmembrane region" description="Helical" evidence="7">
    <location>
        <begin position="12"/>
        <end position="32"/>
    </location>
</feature>
<dbReference type="Gene3D" id="1.10.3720.10">
    <property type="entry name" value="MetI-like"/>
    <property type="match status" value="1"/>
</dbReference>
<feature type="transmembrane region" description="Helical" evidence="7">
    <location>
        <begin position="241"/>
        <end position="262"/>
    </location>
</feature>
<keyword evidence="4 7" id="KW-0812">Transmembrane</keyword>
<feature type="transmembrane region" description="Helical" evidence="7">
    <location>
        <begin position="108"/>
        <end position="127"/>
    </location>
</feature>
<dbReference type="PANTHER" id="PTHR32243:SF18">
    <property type="entry name" value="INNER MEMBRANE ABC TRANSPORTER PERMEASE PROTEIN YCJP"/>
    <property type="match status" value="1"/>
</dbReference>
<evidence type="ECO:0000256" key="4">
    <source>
        <dbReference type="ARBA" id="ARBA00022692"/>
    </source>
</evidence>
<dbReference type="SUPFAM" id="SSF161098">
    <property type="entry name" value="MetI-like"/>
    <property type="match status" value="1"/>
</dbReference>
<keyword evidence="6 7" id="KW-0472">Membrane</keyword>
<reference evidence="9" key="2">
    <citation type="submission" date="2021-04" db="EMBL/GenBank/DDBJ databases">
        <authorList>
            <person name="Gilroy R."/>
        </authorList>
    </citation>
    <scope>NUCLEOTIDE SEQUENCE</scope>
    <source>
        <strain evidence="9">USAMLcec2-132</strain>
    </source>
</reference>
<evidence type="ECO:0000256" key="5">
    <source>
        <dbReference type="ARBA" id="ARBA00022989"/>
    </source>
</evidence>
<evidence type="ECO:0000313" key="9">
    <source>
        <dbReference type="EMBL" id="HJC23835.1"/>
    </source>
</evidence>
<feature type="transmembrane region" description="Helical" evidence="7">
    <location>
        <begin position="77"/>
        <end position="96"/>
    </location>
</feature>
<keyword evidence="2 7" id="KW-0813">Transport</keyword>
<organism evidence="9 10">
    <name type="scientific">Candidatus Eisenbergiella merdavium</name>
    <dbReference type="NCBI Taxonomy" id="2838551"/>
    <lineage>
        <taxon>Bacteria</taxon>
        <taxon>Bacillati</taxon>
        <taxon>Bacillota</taxon>
        <taxon>Clostridia</taxon>
        <taxon>Lachnospirales</taxon>
        <taxon>Lachnospiraceae</taxon>
        <taxon>Eisenbergiella</taxon>
    </lineage>
</organism>
<comment type="similarity">
    <text evidence="7">Belongs to the binding-protein-dependent transport system permease family.</text>
</comment>
<dbReference type="PROSITE" id="PS50928">
    <property type="entry name" value="ABC_TM1"/>
    <property type="match status" value="1"/>
</dbReference>
<feature type="transmembrane region" description="Helical" evidence="7">
    <location>
        <begin position="133"/>
        <end position="153"/>
    </location>
</feature>
<evidence type="ECO:0000256" key="7">
    <source>
        <dbReference type="RuleBase" id="RU363032"/>
    </source>
</evidence>
<comment type="caution">
    <text evidence="9">The sequence shown here is derived from an EMBL/GenBank/DDBJ whole genome shotgun (WGS) entry which is preliminary data.</text>
</comment>
<dbReference type="InterPro" id="IPR000515">
    <property type="entry name" value="MetI-like"/>
</dbReference>
<name>A0A9D2SQN5_9FIRM</name>
<dbReference type="InterPro" id="IPR035906">
    <property type="entry name" value="MetI-like_sf"/>
</dbReference>
<protein>
    <submittedName>
        <fullName evidence="9">Carbohydrate ABC transporter permease</fullName>
    </submittedName>
</protein>
<feature type="domain" description="ABC transmembrane type-1" evidence="8">
    <location>
        <begin position="71"/>
        <end position="262"/>
    </location>
</feature>
<sequence>MRLKRKDKIFLIWLPLIVINIFVLVPILWTVVTSLKAEGDILKKPIRYIPDPVTFENYVRAWINCSFDQYFFNSMKVSLIAVTCIVIIAIMIGYALNRYRFKGKNLFMGLLLCIQFIPHAVLLIPLFNVFNKMGLIGSLTSVILVCITFQFPFNSILMRGFISGIPYSLEEAAQIDGCSRLQAVIKIVIPMLVPGIVTTAAFAFIGVWNEFLFSMMFLNDSANYTIPIGLKMMQGEYNIEYGALAAGAIIAMAVPVALFAYLQKYLVTGLGAGAVKG</sequence>
<evidence type="ECO:0000256" key="2">
    <source>
        <dbReference type="ARBA" id="ARBA00022448"/>
    </source>
</evidence>
<reference evidence="9" key="1">
    <citation type="journal article" date="2021" name="PeerJ">
        <title>Extensive microbial diversity within the chicken gut microbiome revealed by metagenomics and culture.</title>
        <authorList>
            <person name="Gilroy R."/>
            <person name="Ravi A."/>
            <person name="Getino M."/>
            <person name="Pursley I."/>
            <person name="Horton D.L."/>
            <person name="Alikhan N.F."/>
            <person name="Baker D."/>
            <person name="Gharbi K."/>
            <person name="Hall N."/>
            <person name="Watson M."/>
            <person name="Adriaenssens E.M."/>
            <person name="Foster-Nyarko E."/>
            <person name="Jarju S."/>
            <person name="Secka A."/>
            <person name="Antonio M."/>
            <person name="Oren A."/>
            <person name="Chaudhuri R.R."/>
            <person name="La Ragione R."/>
            <person name="Hildebrand F."/>
            <person name="Pallen M.J."/>
        </authorList>
    </citation>
    <scope>NUCLEOTIDE SEQUENCE</scope>
    <source>
        <strain evidence="9">USAMLcec2-132</strain>
    </source>
</reference>
<evidence type="ECO:0000259" key="8">
    <source>
        <dbReference type="PROSITE" id="PS50928"/>
    </source>
</evidence>
<proteinExistence type="inferred from homology"/>
<keyword evidence="3" id="KW-1003">Cell membrane</keyword>
<evidence type="ECO:0000256" key="6">
    <source>
        <dbReference type="ARBA" id="ARBA00023136"/>
    </source>
</evidence>
<dbReference type="InterPro" id="IPR050901">
    <property type="entry name" value="BP-dep_ABC_trans_perm"/>
</dbReference>
<comment type="subcellular location">
    <subcellularLocation>
        <location evidence="1 7">Cell membrane</location>
        <topology evidence="1 7">Multi-pass membrane protein</topology>
    </subcellularLocation>
</comment>
<feature type="transmembrane region" description="Helical" evidence="7">
    <location>
        <begin position="187"/>
        <end position="208"/>
    </location>
</feature>
<keyword evidence="5 7" id="KW-1133">Transmembrane helix</keyword>
<dbReference type="EMBL" id="DWWS01000031">
    <property type="protein sequence ID" value="HJC23835.1"/>
    <property type="molecule type" value="Genomic_DNA"/>
</dbReference>